<dbReference type="SUPFAM" id="SSF50998">
    <property type="entry name" value="Quinoprotein alcohol dehydrogenase-like"/>
    <property type="match status" value="1"/>
</dbReference>
<dbReference type="Gene3D" id="2.40.128.630">
    <property type="match status" value="1"/>
</dbReference>
<dbReference type="Gene3D" id="2.130.10.10">
    <property type="entry name" value="YVTN repeat-like/Quinoprotein amine dehydrogenase"/>
    <property type="match status" value="1"/>
</dbReference>
<evidence type="ECO:0000313" key="4">
    <source>
        <dbReference type="Proteomes" id="UP001230328"/>
    </source>
</evidence>
<comment type="caution">
    <text evidence="3">The sequence shown here is derived from an EMBL/GenBank/DDBJ whole genome shotgun (WGS) entry which is preliminary data.</text>
</comment>
<accession>A0ABU0SVP4</accession>
<dbReference type="InterPro" id="IPR002372">
    <property type="entry name" value="PQQ_rpt_dom"/>
</dbReference>
<proteinExistence type="predicted"/>
<evidence type="ECO:0000259" key="2">
    <source>
        <dbReference type="PROSITE" id="PS50943"/>
    </source>
</evidence>
<sequence>MGSLMQGNPEEITPEAARSQLAAALRRAMASKGWAPAKLAEESSLKPSTISDALSERHTPSTGTLQAILEALFPETNGGTKPRRKHDPQVIRCIEFNQLRDQAARRRQPGKIIHTPNSESQAGTLTTRRPDKRVRPFRETRMEAQWTFNVGRIPEIARTLAATERTLFVSNQEGLWALNVRTGAEEWRGNFSGHGYVSSSPALIDESVFVGSQHHLYALRADSGEVIWKAPTRNVPEVVAAGPNGMVLAARDKYLMAFDAATGKELWGGGRRFTSGIYRPPAVHKDSTYVNVARVGVYALNAEDGSTKWAYETDLPGLSQIVATDDLVFATSQHLHALNAETGEEEWTIEGAWSPSIENDILYLGGSEQVVALDVKDGYKEKWVSRSPGGTPRIFGGVVYLAFRDELWAIDAATGEGIWRFKLSDYIWWAPLVACGFVYAGDHDGIIYAVPA</sequence>
<dbReference type="Pfam" id="PF13360">
    <property type="entry name" value="PQQ_2"/>
    <property type="match status" value="3"/>
</dbReference>
<dbReference type="InterPro" id="IPR015943">
    <property type="entry name" value="WD40/YVTN_repeat-like_dom_sf"/>
</dbReference>
<dbReference type="Gene3D" id="1.10.260.40">
    <property type="entry name" value="lambda repressor-like DNA-binding domains"/>
    <property type="match status" value="1"/>
</dbReference>
<dbReference type="Gene3D" id="2.40.10.480">
    <property type="match status" value="1"/>
</dbReference>
<dbReference type="EMBL" id="JAUSZI010000002">
    <property type="protein sequence ID" value="MDQ1027618.1"/>
    <property type="molecule type" value="Genomic_DNA"/>
</dbReference>
<dbReference type="Proteomes" id="UP001230328">
    <property type="component" value="Unassembled WGS sequence"/>
</dbReference>
<feature type="region of interest" description="Disordered" evidence="1">
    <location>
        <begin position="32"/>
        <end position="59"/>
    </location>
</feature>
<dbReference type="Pfam" id="PF01381">
    <property type="entry name" value="HTH_3"/>
    <property type="match status" value="1"/>
</dbReference>
<dbReference type="InterPro" id="IPR018391">
    <property type="entry name" value="PQQ_b-propeller_rpt"/>
</dbReference>
<evidence type="ECO:0000313" key="3">
    <source>
        <dbReference type="EMBL" id="MDQ1027618.1"/>
    </source>
</evidence>
<dbReference type="SMART" id="SM00530">
    <property type="entry name" value="HTH_XRE"/>
    <property type="match status" value="1"/>
</dbReference>
<gene>
    <name evidence="3" type="ORF">QF035_005200</name>
</gene>
<evidence type="ECO:0000256" key="1">
    <source>
        <dbReference type="SAM" id="MobiDB-lite"/>
    </source>
</evidence>
<dbReference type="PROSITE" id="PS50943">
    <property type="entry name" value="HTH_CROC1"/>
    <property type="match status" value="1"/>
</dbReference>
<feature type="domain" description="HTH cro/C1-type" evidence="2">
    <location>
        <begin position="25"/>
        <end position="72"/>
    </location>
</feature>
<dbReference type="CDD" id="cd00093">
    <property type="entry name" value="HTH_XRE"/>
    <property type="match status" value="1"/>
</dbReference>
<dbReference type="PANTHER" id="PTHR34512:SF30">
    <property type="entry name" value="OUTER MEMBRANE PROTEIN ASSEMBLY FACTOR BAMB"/>
    <property type="match status" value="1"/>
</dbReference>
<dbReference type="SUPFAM" id="SSF47413">
    <property type="entry name" value="lambda repressor-like DNA-binding domains"/>
    <property type="match status" value="1"/>
</dbReference>
<keyword evidence="4" id="KW-1185">Reference proteome</keyword>
<dbReference type="InterPro" id="IPR001387">
    <property type="entry name" value="Cro/C1-type_HTH"/>
</dbReference>
<dbReference type="SMART" id="SM00564">
    <property type="entry name" value="PQQ"/>
    <property type="match status" value="8"/>
</dbReference>
<dbReference type="PANTHER" id="PTHR34512">
    <property type="entry name" value="CELL SURFACE PROTEIN"/>
    <property type="match status" value="1"/>
</dbReference>
<dbReference type="InterPro" id="IPR011047">
    <property type="entry name" value="Quinoprotein_ADH-like_sf"/>
</dbReference>
<dbReference type="InterPro" id="IPR010982">
    <property type="entry name" value="Lambda_DNA-bd_dom_sf"/>
</dbReference>
<organism evidence="3 4">
    <name type="scientific">Streptomyces umbrinus</name>
    <dbReference type="NCBI Taxonomy" id="67370"/>
    <lineage>
        <taxon>Bacteria</taxon>
        <taxon>Bacillati</taxon>
        <taxon>Actinomycetota</taxon>
        <taxon>Actinomycetes</taxon>
        <taxon>Kitasatosporales</taxon>
        <taxon>Streptomycetaceae</taxon>
        <taxon>Streptomyces</taxon>
        <taxon>Streptomyces phaeochromogenes group</taxon>
    </lineage>
</organism>
<protein>
    <submittedName>
        <fullName evidence="3">Outer membrane protein assembly factor BamB</fullName>
    </submittedName>
</protein>
<name>A0ABU0SVP4_9ACTN</name>
<reference evidence="3 4" key="1">
    <citation type="submission" date="2023-07" db="EMBL/GenBank/DDBJ databases">
        <title>Comparative genomics of wheat-associated soil bacteria to identify genetic determinants of phenazine resistance.</title>
        <authorList>
            <person name="Mouncey N."/>
        </authorList>
    </citation>
    <scope>NUCLEOTIDE SEQUENCE [LARGE SCALE GENOMIC DNA]</scope>
    <source>
        <strain evidence="3 4">V2I4</strain>
    </source>
</reference>